<evidence type="ECO:0000256" key="3">
    <source>
        <dbReference type="ARBA" id="ARBA00022490"/>
    </source>
</evidence>
<evidence type="ECO:0000256" key="4">
    <source>
        <dbReference type="ARBA" id="ARBA00023203"/>
    </source>
</evidence>
<comment type="similarity">
    <text evidence="2 6">Belongs to the ARPC2 family.</text>
</comment>
<dbReference type="Proteomes" id="UP000288805">
    <property type="component" value="Unassembled WGS sequence"/>
</dbReference>
<dbReference type="InterPro" id="IPR007188">
    <property type="entry name" value="ARPC2"/>
</dbReference>
<dbReference type="GO" id="GO:0003779">
    <property type="term" value="F:actin binding"/>
    <property type="evidence" value="ECO:0007669"/>
    <property type="project" value="UniProtKB-KW"/>
</dbReference>
<dbReference type="AlphaFoldDB" id="A0A438JUU9"/>
<dbReference type="InterPro" id="IPR034666">
    <property type="entry name" value="ARPC2/4"/>
</dbReference>
<accession>A0A438JUU9</accession>
<evidence type="ECO:0000256" key="2">
    <source>
        <dbReference type="ARBA" id="ARBA00007192"/>
    </source>
</evidence>
<dbReference type="PANTHER" id="PTHR12058">
    <property type="entry name" value="ARP2/3 COMPLEX 34 KDA SUBUNIT"/>
    <property type="match status" value="1"/>
</dbReference>
<gene>
    <name evidence="7" type="primary">ARPC2A_2</name>
    <name evidence="7" type="ORF">CK203_011551</name>
</gene>
<organism evidence="7 8">
    <name type="scientific">Vitis vinifera</name>
    <name type="common">Grape</name>
    <dbReference type="NCBI Taxonomy" id="29760"/>
    <lineage>
        <taxon>Eukaryota</taxon>
        <taxon>Viridiplantae</taxon>
        <taxon>Streptophyta</taxon>
        <taxon>Embryophyta</taxon>
        <taxon>Tracheophyta</taxon>
        <taxon>Spermatophyta</taxon>
        <taxon>Magnoliopsida</taxon>
        <taxon>eudicotyledons</taxon>
        <taxon>Gunneridae</taxon>
        <taxon>Pentapetalae</taxon>
        <taxon>rosids</taxon>
        <taxon>Vitales</taxon>
        <taxon>Vitaceae</taxon>
        <taxon>Viteae</taxon>
        <taxon>Vitis</taxon>
    </lineage>
</organism>
<name>A0A438JUU9_VITVI</name>
<sequence length="233" mass="25921">MVEVPPWLTTMLSKGSYGDPKVKDERVGRACTIGRVEWDEEKHVDEDLQGYGFGNHKVFRVQQDIPCAVTVEIASVREVVLGAPLRVVLKHLASRTVAPDINRPFALVHRPKESFFLVPQAEKVTVVFPMRFKDSIDTVLATSFLQKWTVSGFVDDSDMDLAEHEFVEARRTAGLNNAPPCLWSPSPPLELRGTAGEALSANAGFVTFVIFPRHVEGKNWTELFGVINISCIC</sequence>
<comment type="caution">
    <text evidence="7">The sequence shown here is derived from an EMBL/GenBank/DDBJ whole genome shotgun (WGS) entry which is preliminary data.</text>
</comment>
<keyword evidence="3 6" id="KW-0963">Cytoplasm</keyword>
<dbReference type="SUPFAM" id="SSF69645">
    <property type="entry name" value="Arp2/3 complex subunits"/>
    <property type="match status" value="1"/>
</dbReference>
<evidence type="ECO:0000256" key="6">
    <source>
        <dbReference type="RuleBase" id="RU364015"/>
    </source>
</evidence>
<dbReference type="EMBL" id="QGNW01000027">
    <property type="protein sequence ID" value="RVX12734.1"/>
    <property type="molecule type" value="Genomic_DNA"/>
</dbReference>
<comment type="function">
    <text evidence="6">Functions as actin-binding component of the Arp2/3 complex which is involved in regulation of actin polymerization and together with an activating nucleation-promoting factor (NPF) mediates the formation of branched actin networks.</text>
</comment>
<evidence type="ECO:0000256" key="5">
    <source>
        <dbReference type="ARBA" id="ARBA00023212"/>
    </source>
</evidence>
<dbReference type="GO" id="GO:0034314">
    <property type="term" value="P:Arp2/3 complex-mediated actin nucleation"/>
    <property type="evidence" value="ECO:0007669"/>
    <property type="project" value="InterPro"/>
</dbReference>
<dbReference type="Pfam" id="PF04045">
    <property type="entry name" value="P34-Arc"/>
    <property type="match status" value="1"/>
</dbReference>
<evidence type="ECO:0000313" key="8">
    <source>
        <dbReference type="Proteomes" id="UP000288805"/>
    </source>
</evidence>
<dbReference type="GO" id="GO:0030041">
    <property type="term" value="P:actin filament polymerization"/>
    <property type="evidence" value="ECO:0007669"/>
    <property type="project" value="InterPro"/>
</dbReference>
<reference evidence="7 8" key="1">
    <citation type="journal article" date="2018" name="PLoS Genet.">
        <title>Population sequencing reveals clonal diversity and ancestral inbreeding in the grapevine cultivar Chardonnay.</title>
        <authorList>
            <person name="Roach M.J."/>
            <person name="Johnson D.L."/>
            <person name="Bohlmann J."/>
            <person name="van Vuuren H.J."/>
            <person name="Jones S.J."/>
            <person name="Pretorius I.S."/>
            <person name="Schmidt S.A."/>
            <person name="Borneman A.R."/>
        </authorList>
    </citation>
    <scope>NUCLEOTIDE SEQUENCE [LARGE SCALE GENOMIC DNA]</scope>
    <source>
        <strain evidence="8">cv. Chardonnay</strain>
        <tissue evidence="7">Leaf</tissue>
    </source>
</reference>
<protein>
    <recommendedName>
        <fullName evidence="6">Arp2/3 complex 34 kDa subunit</fullName>
    </recommendedName>
</protein>
<proteinExistence type="inferred from homology"/>
<dbReference type="PANTHER" id="PTHR12058:SF0">
    <property type="entry name" value="ACTIN-RELATED PROTEIN 2_3 COMPLEX SUBUNIT 2"/>
    <property type="match status" value="1"/>
</dbReference>
<keyword evidence="4 6" id="KW-0009">Actin-binding</keyword>
<comment type="subcellular location">
    <subcellularLocation>
        <location evidence="1 6">Cytoplasm</location>
        <location evidence="1 6">Cytoskeleton</location>
    </subcellularLocation>
</comment>
<evidence type="ECO:0000256" key="1">
    <source>
        <dbReference type="ARBA" id="ARBA00004245"/>
    </source>
</evidence>
<keyword evidence="5 6" id="KW-0206">Cytoskeleton</keyword>
<dbReference type="GO" id="GO:0005885">
    <property type="term" value="C:Arp2/3 protein complex"/>
    <property type="evidence" value="ECO:0007669"/>
    <property type="project" value="InterPro"/>
</dbReference>
<dbReference type="Gene3D" id="3.30.1460.20">
    <property type="match status" value="1"/>
</dbReference>
<comment type="subunit">
    <text evidence="6">Component of the Arp2/3 complex.</text>
</comment>
<evidence type="ECO:0000313" key="7">
    <source>
        <dbReference type="EMBL" id="RVX12734.1"/>
    </source>
</evidence>